<keyword evidence="5" id="KW-0997">Cell inner membrane</keyword>
<comment type="caution">
    <text evidence="11">The sequence shown here is derived from an EMBL/GenBank/DDBJ whole genome shotgun (WGS) entry which is preliminary data.</text>
</comment>
<dbReference type="PROSITE" id="PS50893">
    <property type="entry name" value="ABC_TRANSPORTER_2"/>
    <property type="match status" value="1"/>
</dbReference>
<dbReference type="InterPro" id="IPR003593">
    <property type="entry name" value="AAA+_ATPase"/>
</dbReference>
<evidence type="ECO:0000256" key="9">
    <source>
        <dbReference type="ARBA" id="ARBA00023136"/>
    </source>
</evidence>
<dbReference type="PANTHER" id="PTHR43297:SF14">
    <property type="entry name" value="ATPASE AAA-TYPE CORE DOMAIN-CONTAINING PROTEIN"/>
    <property type="match status" value="1"/>
</dbReference>
<evidence type="ECO:0000256" key="2">
    <source>
        <dbReference type="ARBA" id="ARBA00005417"/>
    </source>
</evidence>
<dbReference type="SMART" id="SM00382">
    <property type="entry name" value="AAA"/>
    <property type="match status" value="1"/>
</dbReference>
<protein>
    <submittedName>
        <fullName evidence="11">ATP-binding cassette domain-containing protein</fullName>
    </submittedName>
</protein>
<dbReference type="GO" id="GO:0016887">
    <property type="term" value="F:ATP hydrolysis activity"/>
    <property type="evidence" value="ECO:0007669"/>
    <property type="project" value="InterPro"/>
</dbReference>
<dbReference type="InterPro" id="IPR003439">
    <property type="entry name" value="ABC_transporter-like_ATP-bd"/>
</dbReference>
<accession>A0AA41ZNK8</accession>
<evidence type="ECO:0000256" key="1">
    <source>
        <dbReference type="ARBA" id="ARBA00004417"/>
    </source>
</evidence>
<evidence type="ECO:0000256" key="3">
    <source>
        <dbReference type="ARBA" id="ARBA00022448"/>
    </source>
</evidence>
<organism evidence="11 12">
    <name type="scientific">Larsenimonas rhizosphaerae</name>
    <dbReference type="NCBI Taxonomy" id="2944682"/>
    <lineage>
        <taxon>Bacteria</taxon>
        <taxon>Pseudomonadati</taxon>
        <taxon>Pseudomonadota</taxon>
        <taxon>Gammaproteobacteria</taxon>
        <taxon>Oceanospirillales</taxon>
        <taxon>Halomonadaceae</taxon>
        <taxon>Larsenimonas</taxon>
    </lineage>
</organism>
<keyword evidence="3" id="KW-0813">Transport</keyword>
<dbReference type="PANTHER" id="PTHR43297">
    <property type="entry name" value="OLIGOPEPTIDE TRANSPORT ATP-BINDING PROTEIN APPD"/>
    <property type="match status" value="1"/>
</dbReference>
<gene>
    <name evidence="11" type="ORF">OQ287_08200</name>
</gene>
<dbReference type="GO" id="GO:0005524">
    <property type="term" value="F:ATP binding"/>
    <property type="evidence" value="ECO:0007669"/>
    <property type="project" value="UniProtKB-KW"/>
</dbReference>
<dbReference type="InterPro" id="IPR050388">
    <property type="entry name" value="ABC_Ni/Peptide_Import"/>
</dbReference>
<evidence type="ECO:0000256" key="8">
    <source>
        <dbReference type="ARBA" id="ARBA00022967"/>
    </source>
</evidence>
<dbReference type="PROSITE" id="PS00211">
    <property type="entry name" value="ABC_TRANSPORTER_1"/>
    <property type="match status" value="1"/>
</dbReference>
<feature type="domain" description="ABC transporter" evidence="10">
    <location>
        <begin position="5"/>
        <end position="235"/>
    </location>
</feature>
<reference evidence="11" key="1">
    <citation type="submission" date="2022-11" db="EMBL/GenBank/DDBJ databases">
        <title>Larsenimonas rhizosphaerae sp. nov., isolated from a tidal mudflat.</title>
        <authorList>
            <person name="Lee S.D."/>
            <person name="Kim I.S."/>
        </authorList>
    </citation>
    <scope>NUCLEOTIDE SEQUENCE</scope>
    <source>
        <strain evidence="11">GH2-1</strain>
    </source>
</reference>
<dbReference type="GO" id="GO:0005886">
    <property type="term" value="C:plasma membrane"/>
    <property type="evidence" value="ECO:0007669"/>
    <property type="project" value="UniProtKB-SubCell"/>
</dbReference>
<dbReference type="RefSeq" id="WP_265896131.1">
    <property type="nucleotide sequence ID" value="NZ_JAPIVE010000002.1"/>
</dbReference>
<evidence type="ECO:0000256" key="5">
    <source>
        <dbReference type="ARBA" id="ARBA00022519"/>
    </source>
</evidence>
<keyword evidence="9" id="KW-0472">Membrane</keyword>
<sequence>MSGPATLSPLSVYHGSLRLLDRISLCLTPGRTVALVGQSGAGKSLTAAALAGALPPTLTREGGVLSTRDGRVPQVASLLQNPRSAFNPLMTMEAHALETLATVGVRGQAARQRIAAALEDAGLAPEVRNAYAFELSGGMLQRMMLALGLMQQASFLIADEPTSDLDPRSCQRSLSLIETVVREHGMGVLLITHDLGVVNACADEVHVISEGRLVESTTPETLCCAPSSDAARRLLAAHHALYDEEPL</sequence>
<dbReference type="InterPro" id="IPR017871">
    <property type="entry name" value="ABC_transporter-like_CS"/>
</dbReference>
<evidence type="ECO:0000313" key="12">
    <source>
        <dbReference type="Proteomes" id="UP001165678"/>
    </source>
</evidence>
<dbReference type="Gene3D" id="3.40.50.300">
    <property type="entry name" value="P-loop containing nucleotide triphosphate hydrolases"/>
    <property type="match status" value="1"/>
</dbReference>
<keyword evidence="4" id="KW-1003">Cell membrane</keyword>
<dbReference type="Pfam" id="PF00005">
    <property type="entry name" value="ABC_tran"/>
    <property type="match status" value="1"/>
</dbReference>
<comment type="subcellular location">
    <subcellularLocation>
        <location evidence="1">Cell inner membrane</location>
        <topology evidence="1">Peripheral membrane protein</topology>
    </subcellularLocation>
</comment>
<proteinExistence type="inferred from homology"/>
<keyword evidence="8" id="KW-1278">Translocase</keyword>
<dbReference type="EMBL" id="JAPIVE010000002">
    <property type="protein sequence ID" value="MCX2524220.1"/>
    <property type="molecule type" value="Genomic_DNA"/>
</dbReference>
<dbReference type="AlphaFoldDB" id="A0AA41ZNK8"/>
<evidence type="ECO:0000256" key="7">
    <source>
        <dbReference type="ARBA" id="ARBA00022840"/>
    </source>
</evidence>
<dbReference type="Proteomes" id="UP001165678">
    <property type="component" value="Unassembled WGS sequence"/>
</dbReference>
<evidence type="ECO:0000259" key="10">
    <source>
        <dbReference type="PROSITE" id="PS50893"/>
    </source>
</evidence>
<keyword evidence="6" id="KW-0547">Nucleotide-binding</keyword>
<dbReference type="SUPFAM" id="SSF52540">
    <property type="entry name" value="P-loop containing nucleoside triphosphate hydrolases"/>
    <property type="match status" value="1"/>
</dbReference>
<comment type="similarity">
    <text evidence="2">Belongs to the ABC transporter superfamily.</text>
</comment>
<evidence type="ECO:0000256" key="6">
    <source>
        <dbReference type="ARBA" id="ARBA00022741"/>
    </source>
</evidence>
<evidence type="ECO:0000256" key="4">
    <source>
        <dbReference type="ARBA" id="ARBA00022475"/>
    </source>
</evidence>
<name>A0AA41ZNK8_9GAMM</name>
<dbReference type="InterPro" id="IPR027417">
    <property type="entry name" value="P-loop_NTPase"/>
</dbReference>
<evidence type="ECO:0000313" key="11">
    <source>
        <dbReference type="EMBL" id="MCX2524220.1"/>
    </source>
</evidence>
<keyword evidence="12" id="KW-1185">Reference proteome</keyword>
<keyword evidence="7 11" id="KW-0067">ATP-binding</keyword>